<evidence type="ECO:0000313" key="13">
    <source>
        <dbReference type="Proteomes" id="UP001233999"/>
    </source>
</evidence>
<feature type="region of interest" description="Disordered" evidence="10">
    <location>
        <begin position="419"/>
        <end position="440"/>
    </location>
</feature>
<dbReference type="Gene3D" id="2.60.120.650">
    <property type="entry name" value="Cupin"/>
    <property type="match status" value="1"/>
</dbReference>
<evidence type="ECO:0000256" key="5">
    <source>
        <dbReference type="ARBA" id="ARBA00023002"/>
    </source>
</evidence>
<name>A0AAD7ZIK0_DIPPU</name>
<evidence type="ECO:0000256" key="7">
    <source>
        <dbReference type="ARBA" id="ARBA00023015"/>
    </source>
</evidence>
<keyword evidence="13" id="KW-1185">Reference proteome</keyword>
<dbReference type="SUPFAM" id="SSF51197">
    <property type="entry name" value="Clavaminate synthase-like"/>
    <property type="match status" value="1"/>
</dbReference>
<feature type="compositionally biased region" description="Basic and acidic residues" evidence="10">
    <location>
        <begin position="761"/>
        <end position="773"/>
    </location>
</feature>
<evidence type="ECO:0000256" key="6">
    <source>
        <dbReference type="ARBA" id="ARBA00023004"/>
    </source>
</evidence>
<dbReference type="GO" id="GO:0046872">
    <property type="term" value="F:metal ion binding"/>
    <property type="evidence" value="ECO:0007669"/>
    <property type="project" value="UniProtKB-KW"/>
</dbReference>
<dbReference type="GO" id="GO:0051213">
    <property type="term" value="F:dioxygenase activity"/>
    <property type="evidence" value="ECO:0007669"/>
    <property type="project" value="UniProtKB-KW"/>
</dbReference>
<evidence type="ECO:0000256" key="2">
    <source>
        <dbReference type="ARBA" id="ARBA00022723"/>
    </source>
</evidence>
<keyword evidence="7" id="KW-0805">Transcription regulation</keyword>
<evidence type="ECO:0000256" key="9">
    <source>
        <dbReference type="ARBA" id="ARBA00023242"/>
    </source>
</evidence>
<dbReference type="GO" id="GO:0005634">
    <property type="term" value="C:nucleus"/>
    <property type="evidence" value="ECO:0007669"/>
    <property type="project" value="UniProtKB-SubCell"/>
</dbReference>
<evidence type="ECO:0000256" key="3">
    <source>
        <dbReference type="ARBA" id="ARBA00022853"/>
    </source>
</evidence>
<comment type="caution">
    <text evidence="12">The sequence shown here is derived from an EMBL/GenBank/DDBJ whole genome shotgun (WGS) entry which is preliminary data.</text>
</comment>
<evidence type="ECO:0000313" key="12">
    <source>
        <dbReference type="EMBL" id="KAJ9581010.1"/>
    </source>
</evidence>
<protein>
    <recommendedName>
        <fullName evidence="11">JmjC domain-containing protein</fullName>
    </recommendedName>
</protein>
<comment type="subcellular location">
    <subcellularLocation>
        <location evidence="1">Nucleus</location>
    </subcellularLocation>
</comment>
<dbReference type="InterPro" id="IPR050690">
    <property type="entry name" value="JHDM1_Histone_Demethylase"/>
</dbReference>
<gene>
    <name evidence="12" type="ORF">L9F63_023812</name>
</gene>
<feature type="domain" description="JmjC" evidence="11">
    <location>
        <begin position="165"/>
        <end position="325"/>
    </location>
</feature>
<dbReference type="GO" id="GO:0006325">
    <property type="term" value="P:chromatin organization"/>
    <property type="evidence" value="ECO:0007669"/>
    <property type="project" value="UniProtKB-KW"/>
</dbReference>
<dbReference type="Gene3D" id="1.20.58.1360">
    <property type="match status" value="1"/>
</dbReference>
<proteinExistence type="predicted"/>
<accession>A0AAD7ZIK0</accession>
<dbReference type="Pfam" id="PF17811">
    <property type="entry name" value="JHD"/>
    <property type="match status" value="1"/>
</dbReference>
<dbReference type="InterPro" id="IPR041070">
    <property type="entry name" value="JHD"/>
</dbReference>
<evidence type="ECO:0000256" key="4">
    <source>
        <dbReference type="ARBA" id="ARBA00022964"/>
    </source>
</evidence>
<dbReference type="EMBL" id="JASPKZ010008054">
    <property type="protein sequence ID" value="KAJ9581010.1"/>
    <property type="molecule type" value="Genomic_DNA"/>
</dbReference>
<keyword evidence="3" id="KW-0156">Chromatin regulator</keyword>
<keyword evidence="2" id="KW-0479">Metal-binding</keyword>
<dbReference type="PROSITE" id="PS51184">
    <property type="entry name" value="JMJC"/>
    <property type="match status" value="1"/>
</dbReference>
<feature type="region of interest" description="Disordered" evidence="10">
    <location>
        <begin position="754"/>
        <end position="773"/>
    </location>
</feature>
<evidence type="ECO:0000256" key="10">
    <source>
        <dbReference type="SAM" id="MobiDB-lite"/>
    </source>
</evidence>
<keyword evidence="8" id="KW-0804">Transcription</keyword>
<keyword evidence="4" id="KW-0223">Dioxygenase</keyword>
<feature type="non-terminal residue" evidence="12">
    <location>
        <position position="860"/>
    </location>
</feature>
<evidence type="ECO:0000259" key="11">
    <source>
        <dbReference type="PROSITE" id="PS51184"/>
    </source>
</evidence>
<keyword evidence="5" id="KW-0560">Oxidoreductase</keyword>
<dbReference type="InterPro" id="IPR003347">
    <property type="entry name" value="JmjC_dom"/>
</dbReference>
<dbReference type="Pfam" id="PF02373">
    <property type="entry name" value="JmjC"/>
    <property type="match status" value="1"/>
</dbReference>
<reference evidence="12" key="2">
    <citation type="submission" date="2023-05" db="EMBL/GenBank/DDBJ databases">
        <authorList>
            <person name="Fouks B."/>
        </authorList>
    </citation>
    <scope>NUCLEOTIDE SEQUENCE</scope>
    <source>
        <strain evidence="12">Stay&amp;Tobe</strain>
        <tissue evidence="12">Testes</tissue>
    </source>
</reference>
<evidence type="ECO:0000256" key="8">
    <source>
        <dbReference type="ARBA" id="ARBA00023163"/>
    </source>
</evidence>
<dbReference type="PANTHER" id="PTHR23123">
    <property type="entry name" value="PHD/F-BOX CONTAINING PROTEIN"/>
    <property type="match status" value="1"/>
</dbReference>
<dbReference type="Proteomes" id="UP001233999">
    <property type="component" value="Unassembled WGS sequence"/>
</dbReference>
<feature type="region of interest" description="Disordered" evidence="10">
    <location>
        <begin position="804"/>
        <end position="823"/>
    </location>
</feature>
<organism evidence="12 13">
    <name type="scientific">Diploptera punctata</name>
    <name type="common">Pacific beetle cockroach</name>
    <dbReference type="NCBI Taxonomy" id="6984"/>
    <lineage>
        <taxon>Eukaryota</taxon>
        <taxon>Metazoa</taxon>
        <taxon>Ecdysozoa</taxon>
        <taxon>Arthropoda</taxon>
        <taxon>Hexapoda</taxon>
        <taxon>Insecta</taxon>
        <taxon>Pterygota</taxon>
        <taxon>Neoptera</taxon>
        <taxon>Polyneoptera</taxon>
        <taxon>Dictyoptera</taxon>
        <taxon>Blattodea</taxon>
        <taxon>Blaberoidea</taxon>
        <taxon>Blaberidae</taxon>
        <taxon>Diplopterinae</taxon>
        <taxon>Diploptera</taxon>
    </lineage>
</organism>
<evidence type="ECO:0000256" key="1">
    <source>
        <dbReference type="ARBA" id="ARBA00004123"/>
    </source>
</evidence>
<keyword evidence="9" id="KW-0539">Nucleus</keyword>
<dbReference type="SMART" id="SM00558">
    <property type="entry name" value="JmjC"/>
    <property type="match status" value="1"/>
</dbReference>
<reference evidence="12" key="1">
    <citation type="journal article" date="2023" name="IScience">
        <title>Live-bearing cockroach genome reveals convergent evolutionary mechanisms linked to viviparity in insects and beyond.</title>
        <authorList>
            <person name="Fouks B."/>
            <person name="Harrison M.C."/>
            <person name="Mikhailova A.A."/>
            <person name="Marchal E."/>
            <person name="English S."/>
            <person name="Carruthers M."/>
            <person name="Jennings E.C."/>
            <person name="Chiamaka E.L."/>
            <person name="Frigard R.A."/>
            <person name="Pippel M."/>
            <person name="Attardo G.M."/>
            <person name="Benoit J.B."/>
            <person name="Bornberg-Bauer E."/>
            <person name="Tobe S.S."/>
        </authorList>
    </citation>
    <scope>NUCLEOTIDE SEQUENCE</scope>
    <source>
        <strain evidence="12">Stay&amp;Tobe</strain>
    </source>
</reference>
<sequence length="860" mass="97870">VLGSRSTSQMNLRSTTAPTVLLNLGLPYLSCTNCHRHNYSEPEPEYKPVQTGTATFVSELKMRHFPSADSVVENLCGHELTVPYLTQNGFEVPIIIKDKEGLEMMLPPEDFTVDDPELHCSDREIDVIDVTRQTDIKMSLGEFVEYYKTPPEERSKTLNVISLEFSNTSLSNLVEAPYVARKLDWVNFVWPNDLPDDTEFRKPEVQKYCLMGVQDSYTDFHVDFGGSSVWYHVLKGEKIFYIVKPTQANLSLYQRWMNSATQSETFFGDQADMCYKCVMKQGETMLIPTGWIHAVLTPVDSLVFGGNFLHSLNISMQLQVYEIEKRIQTPERFRFPAFETTNWYAARTLTNELREINNKGLKCPANLLHGLKALVFTLKQWNQDKDIIKMRQEEIPASIESQKLLKDLNKEVRHAERFLNSLNPPKPERESKRKRRKPINKDFIDFSQTHSIEEPPQVIVKEPLKLTLKTVSKPPALPQMSCPPLKLTLPKPATYPYSTNPFGVKIADSPEMDSDVLSENKLATAFIKSGTVMRFKLGAKDAGRQVSDSIYDFHDESDDDALMIDESPKKRKTVLEPFSSLKFPNKVRLLRLYLNGKQEPSTELEVAGEVDVVSDTPKNGIDELLKASGYADPILRVACKYISLYSNYFQSLQQVTSSRSGRASPSTREAIAGMLSISRVFMDEHDSSKEEVNSPRVRKRKPMNFSDDYGENIDKVHQDDDYIYPALDGSDDEDLIFKPRGKRKMDEAWNPKARVGPLVPKTDRPTREGTKKQAVEKGLEAAAAKRALLPSKFIKKSTTSIMASPKRPYNRKKPKMPVEPQPSSSIVVKKIEIKFRKPKKGMATAKQRLGKILKIHKMKF</sequence>
<dbReference type="AlphaFoldDB" id="A0AAD7ZIK0"/>
<keyword evidence="6" id="KW-0408">Iron</keyword>
<feature type="region of interest" description="Disordered" evidence="10">
    <location>
        <begin position="686"/>
        <end position="711"/>
    </location>
</feature>